<evidence type="ECO:0000313" key="2">
    <source>
        <dbReference type="Proteomes" id="UP000887159"/>
    </source>
</evidence>
<dbReference type="Proteomes" id="UP000887159">
    <property type="component" value="Unassembled WGS sequence"/>
</dbReference>
<comment type="caution">
    <text evidence="1">The sequence shown here is derived from an EMBL/GenBank/DDBJ whole genome shotgun (WGS) entry which is preliminary data.</text>
</comment>
<reference evidence="1" key="1">
    <citation type="submission" date="2020-08" db="EMBL/GenBank/DDBJ databases">
        <title>Multicomponent nature underlies the extraordinary mechanical properties of spider dragline silk.</title>
        <authorList>
            <person name="Kono N."/>
            <person name="Nakamura H."/>
            <person name="Mori M."/>
            <person name="Yoshida Y."/>
            <person name="Ohtoshi R."/>
            <person name="Malay A.D."/>
            <person name="Moran D.A.P."/>
            <person name="Tomita M."/>
            <person name="Numata K."/>
            <person name="Arakawa K."/>
        </authorList>
    </citation>
    <scope>NUCLEOTIDE SEQUENCE</scope>
</reference>
<accession>A0A8X7BK19</accession>
<evidence type="ECO:0000313" key="1">
    <source>
        <dbReference type="EMBL" id="GFY33242.1"/>
    </source>
</evidence>
<dbReference type="EMBL" id="BMAU01021409">
    <property type="protein sequence ID" value="GFY33242.1"/>
    <property type="molecule type" value="Genomic_DNA"/>
</dbReference>
<organism evidence="1 2">
    <name type="scientific">Trichonephila clavipes</name>
    <name type="common">Golden silk orbweaver</name>
    <name type="synonym">Nephila clavipes</name>
    <dbReference type="NCBI Taxonomy" id="2585209"/>
    <lineage>
        <taxon>Eukaryota</taxon>
        <taxon>Metazoa</taxon>
        <taxon>Ecdysozoa</taxon>
        <taxon>Arthropoda</taxon>
        <taxon>Chelicerata</taxon>
        <taxon>Arachnida</taxon>
        <taxon>Araneae</taxon>
        <taxon>Araneomorphae</taxon>
        <taxon>Entelegynae</taxon>
        <taxon>Araneoidea</taxon>
        <taxon>Nephilidae</taxon>
        <taxon>Trichonephila</taxon>
    </lineage>
</organism>
<protein>
    <submittedName>
        <fullName evidence="1">Uncharacterized protein</fullName>
    </submittedName>
</protein>
<dbReference type="AlphaFoldDB" id="A0A8X7BK19"/>
<proteinExistence type="predicted"/>
<sequence length="158" mass="18163">MVPCSCHVQFDPHAFDEIQNNRICCPGKYVKSSQAIKRLPCDMRPGICLARILCWVRPATRWTHIPLLREAKGIGCHISWRKSFEWSTGEYAGLCTQTYTCAHHFHFDAYVDLPESVVRHNVGWYSRYTLCPTRVAIVRSDTPRSRSSIIRPRSAVVN</sequence>
<name>A0A8X7BK19_TRICX</name>
<gene>
    <name evidence="1" type="ORF">TNCV_1240921</name>
</gene>
<keyword evidence="2" id="KW-1185">Reference proteome</keyword>